<dbReference type="SUPFAM" id="SSF54211">
    <property type="entry name" value="Ribosomal protein S5 domain 2-like"/>
    <property type="match status" value="1"/>
</dbReference>
<dbReference type="GO" id="GO:0003723">
    <property type="term" value="F:RNA binding"/>
    <property type="evidence" value="ECO:0007669"/>
    <property type="project" value="TreeGrafter"/>
</dbReference>
<dbReference type="InterPro" id="IPR023035">
    <property type="entry name" value="Ribosomal_uS9_bac/plastid"/>
</dbReference>
<dbReference type="PANTHER" id="PTHR21569">
    <property type="entry name" value="RIBOSOMAL PROTEIN S9"/>
    <property type="match status" value="1"/>
</dbReference>
<sequence>MTATSAPLSKTKSKNLYYYGLGRRKTATARVRLYPQGEGKITINKKPGKDYVNFEQLLTVISEPLVITEQDKSYDVSAVVCGGGVISQAEAIRLGVANALVVLDPAFRSALRQNGLLTTDSRVVERKKYGLKKARKAPQYTKR</sequence>
<dbReference type="GO" id="GO:0005737">
    <property type="term" value="C:cytoplasm"/>
    <property type="evidence" value="ECO:0007669"/>
    <property type="project" value="UniProtKB-ARBA"/>
</dbReference>
<gene>
    <name evidence="5" type="primary">rpsI</name>
    <name evidence="6" type="ORF">AUK40_00865</name>
</gene>
<dbReference type="Pfam" id="PF00380">
    <property type="entry name" value="Ribosomal_S9"/>
    <property type="match status" value="1"/>
</dbReference>
<protein>
    <recommendedName>
        <fullName evidence="4 5">Small ribosomal subunit protein uS9</fullName>
    </recommendedName>
</protein>
<proteinExistence type="inferred from homology"/>
<evidence type="ECO:0000256" key="1">
    <source>
        <dbReference type="ARBA" id="ARBA00005251"/>
    </source>
</evidence>
<reference evidence="6 7" key="1">
    <citation type="journal article" date="2016" name="Environ. Microbiol.">
        <title>Genomic resolution of a cold subsurface aquifer community provides metabolic insights for novel microbes adapted to high CO concentrations.</title>
        <authorList>
            <person name="Probst A.J."/>
            <person name="Castelle C.J."/>
            <person name="Singh A."/>
            <person name="Brown C.T."/>
            <person name="Anantharaman K."/>
            <person name="Sharon I."/>
            <person name="Hug L.A."/>
            <person name="Burstein D."/>
            <person name="Emerson J.B."/>
            <person name="Thomas B.C."/>
            <person name="Banfield J.F."/>
        </authorList>
    </citation>
    <scope>NUCLEOTIDE SEQUENCE [LARGE SCALE GENOMIC DNA]</scope>
    <source>
        <strain evidence="6">CG2_30_54_11</strain>
    </source>
</reference>
<dbReference type="NCBIfam" id="NF001099">
    <property type="entry name" value="PRK00132.1"/>
    <property type="match status" value="1"/>
</dbReference>
<organism evidence="6 7">
    <name type="scientific">Candidatus Wirthbacteria bacterium CG2_30_54_11</name>
    <dbReference type="NCBI Taxonomy" id="1817892"/>
    <lineage>
        <taxon>Bacteria</taxon>
        <taxon>Candidatus Wirthbacteria</taxon>
    </lineage>
</organism>
<dbReference type="GO" id="GO:0003735">
    <property type="term" value="F:structural constituent of ribosome"/>
    <property type="evidence" value="ECO:0007669"/>
    <property type="project" value="InterPro"/>
</dbReference>
<dbReference type="GO" id="GO:0006412">
    <property type="term" value="P:translation"/>
    <property type="evidence" value="ECO:0007669"/>
    <property type="project" value="UniProtKB-UniRule"/>
</dbReference>
<evidence type="ECO:0000256" key="2">
    <source>
        <dbReference type="ARBA" id="ARBA00022980"/>
    </source>
</evidence>
<dbReference type="HAMAP" id="MF_00532_B">
    <property type="entry name" value="Ribosomal_uS9_B"/>
    <property type="match status" value="1"/>
</dbReference>
<dbReference type="AlphaFoldDB" id="A0A1J5IQ08"/>
<evidence type="ECO:0000256" key="4">
    <source>
        <dbReference type="ARBA" id="ARBA00035259"/>
    </source>
</evidence>
<dbReference type="Gene3D" id="3.30.230.10">
    <property type="match status" value="1"/>
</dbReference>
<dbReference type="InterPro" id="IPR014721">
    <property type="entry name" value="Ribsml_uS5_D2-typ_fold_subgr"/>
</dbReference>
<dbReference type="InterPro" id="IPR020568">
    <property type="entry name" value="Ribosomal_Su5_D2-typ_SF"/>
</dbReference>
<name>A0A1J5IQ08_9BACT</name>
<evidence type="ECO:0000256" key="5">
    <source>
        <dbReference type="HAMAP-Rule" id="MF_00532"/>
    </source>
</evidence>
<accession>A0A1J5IQ08</accession>
<keyword evidence="2 5" id="KW-0689">Ribosomal protein</keyword>
<dbReference type="GO" id="GO:0015935">
    <property type="term" value="C:small ribosomal subunit"/>
    <property type="evidence" value="ECO:0007669"/>
    <property type="project" value="UniProtKB-ARBA"/>
</dbReference>
<evidence type="ECO:0000313" key="7">
    <source>
        <dbReference type="Proteomes" id="UP000183245"/>
    </source>
</evidence>
<dbReference type="EMBL" id="MNZT01000016">
    <property type="protein sequence ID" value="OIP99172.1"/>
    <property type="molecule type" value="Genomic_DNA"/>
</dbReference>
<dbReference type="PANTHER" id="PTHR21569:SF1">
    <property type="entry name" value="SMALL RIBOSOMAL SUBUNIT PROTEIN US9M"/>
    <property type="match status" value="1"/>
</dbReference>
<evidence type="ECO:0000256" key="3">
    <source>
        <dbReference type="ARBA" id="ARBA00023274"/>
    </source>
</evidence>
<dbReference type="Proteomes" id="UP000183245">
    <property type="component" value="Unassembled WGS sequence"/>
</dbReference>
<dbReference type="InterPro" id="IPR000754">
    <property type="entry name" value="Ribosomal_uS9"/>
</dbReference>
<comment type="similarity">
    <text evidence="1 5">Belongs to the universal ribosomal protein uS9 family.</text>
</comment>
<evidence type="ECO:0000313" key="6">
    <source>
        <dbReference type="EMBL" id="OIP99172.1"/>
    </source>
</evidence>
<comment type="caution">
    <text evidence="6">The sequence shown here is derived from an EMBL/GenBank/DDBJ whole genome shotgun (WGS) entry which is preliminary data.</text>
</comment>
<keyword evidence="3 5" id="KW-0687">Ribonucleoprotein</keyword>
<dbReference type="STRING" id="1817892.AUK40_00865"/>
<dbReference type="FunFam" id="3.30.230.10:FF:000001">
    <property type="entry name" value="30S ribosomal protein S9"/>
    <property type="match status" value="1"/>
</dbReference>